<evidence type="ECO:0000313" key="1">
    <source>
        <dbReference type="EMBL" id="GBM75779.1"/>
    </source>
</evidence>
<reference evidence="1 2" key="1">
    <citation type="journal article" date="2019" name="Sci. Rep.">
        <title>Orb-weaving spider Araneus ventricosus genome elucidates the spidroin gene catalogue.</title>
        <authorList>
            <person name="Kono N."/>
            <person name="Nakamura H."/>
            <person name="Ohtoshi R."/>
            <person name="Moran D.A.P."/>
            <person name="Shinohara A."/>
            <person name="Yoshida Y."/>
            <person name="Fujiwara M."/>
            <person name="Mori M."/>
            <person name="Tomita M."/>
            <person name="Arakawa K."/>
        </authorList>
    </citation>
    <scope>NUCLEOTIDE SEQUENCE [LARGE SCALE GENOMIC DNA]</scope>
</reference>
<protein>
    <submittedName>
        <fullName evidence="1">Uncharacterized protein</fullName>
    </submittedName>
</protein>
<dbReference type="EMBL" id="BGPR01002577">
    <property type="protein sequence ID" value="GBM75779.1"/>
    <property type="molecule type" value="Genomic_DNA"/>
</dbReference>
<evidence type="ECO:0000313" key="2">
    <source>
        <dbReference type="Proteomes" id="UP000499080"/>
    </source>
</evidence>
<dbReference type="Gene3D" id="3.30.420.10">
    <property type="entry name" value="Ribonuclease H-like superfamily/Ribonuclease H"/>
    <property type="match status" value="1"/>
</dbReference>
<organism evidence="1 2">
    <name type="scientific">Araneus ventricosus</name>
    <name type="common">Orbweaver spider</name>
    <name type="synonym">Epeira ventricosa</name>
    <dbReference type="NCBI Taxonomy" id="182803"/>
    <lineage>
        <taxon>Eukaryota</taxon>
        <taxon>Metazoa</taxon>
        <taxon>Ecdysozoa</taxon>
        <taxon>Arthropoda</taxon>
        <taxon>Chelicerata</taxon>
        <taxon>Arachnida</taxon>
        <taxon>Araneae</taxon>
        <taxon>Araneomorphae</taxon>
        <taxon>Entelegynae</taxon>
        <taxon>Araneoidea</taxon>
        <taxon>Araneidae</taxon>
        <taxon>Araneus</taxon>
    </lineage>
</organism>
<sequence length="136" mass="15418">MLQAGARQSAVVRELNVHRSVIHSARQSAVVLVPTTAQLDTRAVGASRFNIQNDSRREMIWREPGIRYRAPNIVERDHYRGGGLLVWVGIATNCRTDLYVFAGGFRHSCPISRRNPIPSCAAFYRCDGYRRDIYGR</sequence>
<accession>A0A4Y2IER9</accession>
<dbReference type="OrthoDB" id="5292349at2759"/>
<dbReference type="InterPro" id="IPR036397">
    <property type="entry name" value="RNaseH_sf"/>
</dbReference>
<comment type="caution">
    <text evidence="1">The sequence shown here is derived from an EMBL/GenBank/DDBJ whole genome shotgun (WGS) entry which is preliminary data.</text>
</comment>
<name>A0A4Y2IER9_ARAVE</name>
<dbReference type="GO" id="GO:0003676">
    <property type="term" value="F:nucleic acid binding"/>
    <property type="evidence" value="ECO:0007669"/>
    <property type="project" value="InterPro"/>
</dbReference>
<dbReference type="AlphaFoldDB" id="A0A4Y2IER9"/>
<proteinExistence type="predicted"/>
<gene>
    <name evidence="1" type="ORF">AVEN_7017_1</name>
</gene>
<dbReference type="Proteomes" id="UP000499080">
    <property type="component" value="Unassembled WGS sequence"/>
</dbReference>
<keyword evidence="2" id="KW-1185">Reference proteome</keyword>